<reference evidence="2" key="2">
    <citation type="submission" date="2013-04" db="UniProtKB">
        <authorList>
            <consortium name="EnsemblPlants"/>
        </authorList>
    </citation>
    <scope>IDENTIFICATION</scope>
</reference>
<reference evidence="2" key="1">
    <citation type="journal article" date="2013" name="Nat. Commun.">
        <title>Whole-genome sequencing of Oryza brachyantha reveals mechanisms underlying Oryza genome evolution.</title>
        <authorList>
            <person name="Chen J."/>
            <person name="Huang Q."/>
            <person name="Gao D."/>
            <person name="Wang J."/>
            <person name="Lang Y."/>
            <person name="Liu T."/>
            <person name="Li B."/>
            <person name="Bai Z."/>
            <person name="Luis Goicoechea J."/>
            <person name="Liang C."/>
            <person name="Chen C."/>
            <person name="Zhang W."/>
            <person name="Sun S."/>
            <person name="Liao Y."/>
            <person name="Zhang X."/>
            <person name="Yang L."/>
            <person name="Song C."/>
            <person name="Wang M."/>
            <person name="Shi J."/>
            <person name="Liu G."/>
            <person name="Liu J."/>
            <person name="Zhou H."/>
            <person name="Zhou W."/>
            <person name="Yu Q."/>
            <person name="An N."/>
            <person name="Chen Y."/>
            <person name="Cai Q."/>
            <person name="Wang B."/>
            <person name="Liu B."/>
            <person name="Min J."/>
            <person name="Huang Y."/>
            <person name="Wu H."/>
            <person name="Li Z."/>
            <person name="Zhang Y."/>
            <person name="Yin Y."/>
            <person name="Song W."/>
            <person name="Jiang J."/>
            <person name="Jackson S.A."/>
            <person name="Wing R.A."/>
            <person name="Wang J."/>
            <person name="Chen M."/>
        </authorList>
    </citation>
    <scope>NUCLEOTIDE SEQUENCE [LARGE SCALE GENOMIC DNA]</scope>
    <source>
        <strain evidence="2">cv. IRGC 101232</strain>
    </source>
</reference>
<evidence type="ECO:0000256" key="1">
    <source>
        <dbReference type="SAM" id="SignalP"/>
    </source>
</evidence>
<accession>J3NAC4</accession>
<dbReference type="EnsemblPlants" id="OB11G27600.1">
    <property type="protein sequence ID" value="OB11G27600.1"/>
    <property type="gene ID" value="OB11G27600"/>
</dbReference>
<dbReference type="OMA" id="NDHCCCT"/>
<feature type="chain" id="PRO_5003775017" description="Knottin scorpion toxin-like domain-containing protein" evidence="1">
    <location>
        <begin position="28"/>
        <end position="76"/>
    </location>
</feature>
<dbReference type="Proteomes" id="UP000006038">
    <property type="component" value="Chromosome 11"/>
</dbReference>
<dbReference type="Gramene" id="OB11G27600.1">
    <property type="protein sequence ID" value="OB11G27600.1"/>
    <property type="gene ID" value="OB11G27600"/>
</dbReference>
<dbReference type="AlphaFoldDB" id="J3NAC4"/>
<sequence>LANDKNKKTAVLFIALMVMATVNLSSCHTTQGGYEDSDRCMYLQRCDMSKCMSACQITGNDGGECAGDLNDHCCCT</sequence>
<name>J3NAC4_ORYBR</name>
<protein>
    <recommendedName>
        <fullName evidence="4">Knottin scorpion toxin-like domain-containing protein</fullName>
    </recommendedName>
</protein>
<evidence type="ECO:0000313" key="2">
    <source>
        <dbReference type="EnsemblPlants" id="OB11G27600.1"/>
    </source>
</evidence>
<proteinExistence type="predicted"/>
<organism evidence="2">
    <name type="scientific">Oryza brachyantha</name>
    <name type="common">malo sina</name>
    <dbReference type="NCBI Taxonomy" id="4533"/>
    <lineage>
        <taxon>Eukaryota</taxon>
        <taxon>Viridiplantae</taxon>
        <taxon>Streptophyta</taxon>
        <taxon>Embryophyta</taxon>
        <taxon>Tracheophyta</taxon>
        <taxon>Spermatophyta</taxon>
        <taxon>Magnoliopsida</taxon>
        <taxon>Liliopsida</taxon>
        <taxon>Poales</taxon>
        <taxon>Poaceae</taxon>
        <taxon>BOP clade</taxon>
        <taxon>Oryzoideae</taxon>
        <taxon>Oryzeae</taxon>
        <taxon>Oryzinae</taxon>
        <taxon>Oryza</taxon>
    </lineage>
</organism>
<keyword evidence="1" id="KW-0732">Signal</keyword>
<feature type="signal peptide" evidence="1">
    <location>
        <begin position="1"/>
        <end position="27"/>
    </location>
</feature>
<evidence type="ECO:0008006" key="4">
    <source>
        <dbReference type="Google" id="ProtNLM"/>
    </source>
</evidence>
<dbReference type="HOGENOM" id="CLU_197821_0_0_1"/>
<keyword evidence="3" id="KW-1185">Reference proteome</keyword>
<evidence type="ECO:0000313" key="3">
    <source>
        <dbReference type="Proteomes" id="UP000006038"/>
    </source>
</evidence>